<dbReference type="Pfam" id="PF00255">
    <property type="entry name" value="GSHPx"/>
    <property type="match status" value="1"/>
</dbReference>
<sequence>MTNQNDSTYFNREIVQLNCSSRFSEENHETLDALRCVRPGGGFIPKFPMFSKIEVNGMNEEPLYAYLKESLPSTNPIIGDIKKFYWSPIKVNDIRWNFEKFLITADGVPYKRALYILQIDGQCAIEGSIQHIFEKGPIQHQKGFFYCKSLKL</sequence>
<dbReference type="Proteomes" id="UP001501920">
    <property type="component" value="Chromosome 13"/>
</dbReference>
<dbReference type="OMA" id="LHCPIEI"/>
<dbReference type="GeneTree" id="ENSGT00940000156150"/>
<dbReference type="PROSITE" id="PS51355">
    <property type="entry name" value="GLUTATHIONE_PEROXID_3"/>
    <property type="match status" value="1"/>
</dbReference>
<dbReference type="GO" id="GO:0004602">
    <property type="term" value="F:glutathione peroxidase activity"/>
    <property type="evidence" value="ECO:0007669"/>
    <property type="project" value="TreeGrafter"/>
</dbReference>
<dbReference type="PANTHER" id="PTHR11592">
    <property type="entry name" value="GLUTATHIONE PEROXIDASE"/>
    <property type="match status" value="1"/>
</dbReference>
<name>A0A3B4CXB1_PYGNA</name>
<reference evidence="4" key="2">
    <citation type="submission" date="2025-08" db="UniProtKB">
        <authorList>
            <consortium name="Ensembl"/>
        </authorList>
    </citation>
    <scope>IDENTIFICATION</scope>
</reference>
<evidence type="ECO:0000256" key="1">
    <source>
        <dbReference type="ARBA" id="ARBA00006926"/>
    </source>
</evidence>
<keyword evidence="3" id="KW-0560">Oxidoreductase</keyword>
<dbReference type="GO" id="GO:0006979">
    <property type="term" value="P:response to oxidative stress"/>
    <property type="evidence" value="ECO:0007669"/>
    <property type="project" value="InterPro"/>
</dbReference>
<dbReference type="SUPFAM" id="SSF52833">
    <property type="entry name" value="Thioredoxin-like"/>
    <property type="match status" value="1"/>
</dbReference>
<protein>
    <submittedName>
        <fullName evidence="4">Glutathione peroxidase 9</fullName>
    </submittedName>
</protein>
<accession>A0A3B4CXB1</accession>
<dbReference type="AlphaFoldDB" id="A0A3B4CXB1"/>
<dbReference type="Ensembl" id="ENSPNAT00000024355.2">
    <property type="protein sequence ID" value="ENSPNAP00000015995.2"/>
    <property type="gene ID" value="ENSPNAG00000022100.2"/>
</dbReference>
<keyword evidence="2" id="KW-0575">Peroxidase</keyword>
<dbReference type="InterPro" id="IPR000889">
    <property type="entry name" value="Glutathione_peroxidase"/>
</dbReference>
<organism evidence="4 5">
    <name type="scientific">Pygocentrus nattereri</name>
    <name type="common">Red-bellied piranha</name>
    <dbReference type="NCBI Taxonomy" id="42514"/>
    <lineage>
        <taxon>Eukaryota</taxon>
        <taxon>Metazoa</taxon>
        <taxon>Chordata</taxon>
        <taxon>Craniata</taxon>
        <taxon>Vertebrata</taxon>
        <taxon>Euteleostomi</taxon>
        <taxon>Actinopterygii</taxon>
        <taxon>Neopterygii</taxon>
        <taxon>Teleostei</taxon>
        <taxon>Ostariophysi</taxon>
        <taxon>Characiformes</taxon>
        <taxon>Characoidei</taxon>
        <taxon>Pygocentrus</taxon>
    </lineage>
</organism>
<dbReference type="STRING" id="42514.ENSPNAP00000015995"/>
<keyword evidence="5" id="KW-1185">Reference proteome</keyword>
<evidence type="ECO:0000256" key="3">
    <source>
        <dbReference type="ARBA" id="ARBA00023002"/>
    </source>
</evidence>
<evidence type="ECO:0000313" key="4">
    <source>
        <dbReference type="Ensembl" id="ENSPNAP00000015995.2"/>
    </source>
</evidence>
<proteinExistence type="inferred from homology"/>
<reference evidence="4" key="3">
    <citation type="submission" date="2025-09" db="UniProtKB">
        <authorList>
            <consortium name="Ensembl"/>
        </authorList>
    </citation>
    <scope>IDENTIFICATION</scope>
</reference>
<reference evidence="4 5" key="1">
    <citation type="submission" date="2020-10" db="EMBL/GenBank/DDBJ databases">
        <title>Pygocentrus nattereri (red-bellied piranha) genome, fPygNat1, primary haplotype.</title>
        <authorList>
            <person name="Myers G."/>
            <person name="Meyer A."/>
            <person name="Karagic N."/>
            <person name="Pippel M."/>
            <person name="Winkler S."/>
            <person name="Tracey A."/>
            <person name="Wood J."/>
            <person name="Formenti G."/>
            <person name="Howe K."/>
            <person name="Fedrigo O."/>
            <person name="Jarvis E.D."/>
        </authorList>
    </citation>
    <scope>NUCLEOTIDE SEQUENCE [LARGE SCALE GENOMIC DNA]</scope>
</reference>
<evidence type="ECO:0000313" key="5">
    <source>
        <dbReference type="Proteomes" id="UP001501920"/>
    </source>
</evidence>
<dbReference type="InterPro" id="IPR036249">
    <property type="entry name" value="Thioredoxin-like_sf"/>
</dbReference>
<dbReference type="PANTHER" id="PTHR11592:SF81">
    <property type="entry name" value="GLUTATHIONE PEROXIDASE"/>
    <property type="match status" value="1"/>
</dbReference>
<dbReference type="Gene3D" id="3.40.30.10">
    <property type="entry name" value="Glutaredoxin"/>
    <property type="match status" value="1"/>
</dbReference>
<comment type="similarity">
    <text evidence="1">Belongs to the glutathione peroxidase family.</text>
</comment>
<evidence type="ECO:0000256" key="2">
    <source>
        <dbReference type="ARBA" id="ARBA00022559"/>
    </source>
</evidence>